<accession>A0ABY7GCK2</accession>
<organism evidence="1 2">
    <name type="scientific">Mya arenaria</name>
    <name type="common">Soft-shell clam</name>
    <dbReference type="NCBI Taxonomy" id="6604"/>
    <lineage>
        <taxon>Eukaryota</taxon>
        <taxon>Metazoa</taxon>
        <taxon>Spiralia</taxon>
        <taxon>Lophotrochozoa</taxon>
        <taxon>Mollusca</taxon>
        <taxon>Bivalvia</taxon>
        <taxon>Autobranchia</taxon>
        <taxon>Heteroconchia</taxon>
        <taxon>Euheterodonta</taxon>
        <taxon>Imparidentia</taxon>
        <taxon>Neoheterodontei</taxon>
        <taxon>Myida</taxon>
        <taxon>Myoidea</taxon>
        <taxon>Myidae</taxon>
        <taxon>Mya</taxon>
    </lineage>
</organism>
<protein>
    <submittedName>
        <fullName evidence="1">Uncharacterized protein</fullName>
    </submittedName>
</protein>
<gene>
    <name evidence="1" type="ORF">MAR_034179</name>
</gene>
<name>A0ABY7GCK2_MYAAR</name>
<dbReference type="EMBL" id="CP111028">
    <property type="protein sequence ID" value="WAR31637.1"/>
    <property type="molecule type" value="Genomic_DNA"/>
</dbReference>
<evidence type="ECO:0000313" key="2">
    <source>
        <dbReference type="Proteomes" id="UP001164746"/>
    </source>
</evidence>
<keyword evidence="2" id="KW-1185">Reference proteome</keyword>
<dbReference type="Proteomes" id="UP001164746">
    <property type="component" value="Chromosome 17"/>
</dbReference>
<reference evidence="1" key="1">
    <citation type="submission" date="2022-11" db="EMBL/GenBank/DDBJ databases">
        <title>Centuries of genome instability and evolution in soft-shell clam transmissible cancer (bioRxiv).</title>
        <authorList>
            <person name="Hart S.F.M."/>
            <person name="Yonemitsu M.A."/>
            <person name="Giersch R.M."/>
            <person name="Beal B.F."/>
            <person name="Arriagada G."/>
            <person name="Davis B.W."/>
            <person name="Ostrander E.A."/>
            <person name="Goff S.P."/>
            <person name="Metzger M.J."/>
        </authorList>
    </citation>
    <scope>NUCLEOTIDE SEQUENCE</scope>
    <source>
        <strain evidence="1">MELC-2E11</strain>
        <tissue evidence="1">Siphon/mantle</tissue>
    </source>
</reference>
<sequence length="134" mass="16408">MDVSHCIKRRRNNTLKSGIFKRATRMLKLSNSTTIKWQIFVDCYKLDQHNCLQLHRKLINDHLFSDNRLKMQKNLAKDALQKCYTSKRICFEWRDRTLRKYINTYFIFQNMRQIDNNNDKRLKDIECIADWFLN</sequence>
<proteinExistence type="predicted"/>
<evidence type="ECO:0000313" key="1">
    <source>
        <dbReference type="EMBL" id="WAR31637.1"/>
    </source>
</evidence>